<organism evidence="8 9">
    <name type="scientific">Candidatus Falkowbacteria bacterium RIFOXYA2_FULL_38_12</name>
    <dbReference type="NCBI Taxonomy" id="1797993"/>
    <lineage>
        <taxon>Bacteria</taxon>
        <taxon>Candidatus Falkowiibacteriota</taxon>
    </lineage>
</organism>
<dbReference type="UniPathway" id="UPA00219"/>
<dbReference type="InterPro" id="IPR015942">
    <property type="entry name" value="Asp/Glu/hydantoin_racemase"/>
</dbReference>
<comment type="similarity">
    <text evidence="7">Belongs to the aspartate/glutamate racemases family.</text>
</comment>
<dbReference type="EMBL" id="MFGA01000018">
    <property type="protein sequence ID" value="OGF20915.1"/>
    <property type="molecule type" value="Genomic_DNA"/>
</dbReference>
<name>A0A1F5S2L0_9BACT</name>
<feature type="binding site" evidence="7">
    <location>
        <begin position="181"/>
        <end position="182"/>
    </location>
    <ligand>
        <name>substrate</name>
    </ligand>
</feature>
<gene>
    <name evidence="7" type="primary">murI</name>
    <name evidence="8" type="ORF">A2257_01095</name>
</gene>
<keyword evidence="4 7" id="KW-0573">Peptidoglycan synthesis</keyword>
<feature type="active site" description="Proton donor/acceptor" evidence="7">
    <location>
        <position position="180"/>
    </location>
</feature>
<feature type="active site" description="Proton donor/acceptor" evidence="7">
    <location>
        <position position="69"/>
    </location>
</feature>
<evidence type="ECO:0000256" key="1">
    <source>
        <dbReference type="ARBA" id="ARBA00001602"/>
    </source>
</evidence>
<dbReference type="InterPro" id="IPR004391">
    <property type="entry name" value="Glu_race"/>
</dbReference>
<keyword evidence="5 7" id="KW-0413">Isomerase</keyword>
<dbReference type="Proteomes" id="UP000177407">
    <property type="component" value="Unassembled WGS sequence"/>
</dbReference>
<sequence length="263" mass="29294">MIGIFDSGVGGLTVVREIFRRLPEYKIVYFGDTARTPYGNKSKEAIIKYAKEDAEFLLSKGAKIIIIACNTVSAVATDFLKEKIKAPVFEVITPAVAEAIKLTARKKIGIIGTRATIQSKGYENLIKKDSPEAKVISQACPLLVPLVEEGWLDDSETKRIVKRYLQPLKNSQIDTLILGCTHYPALKEIIRHRAGKKVKIVDSAEEVVKDLEIFLKNNEKVEKSLEKGSDHKFYVSDITPQLPKIAEKLLGKTVKLEAVSLDR</sequence>
<feature type="binding site" evidence="7">
    <location>
        <begin position="6"/>
        <end position="7"/>
    </location>
    <ligand>
        <name>substrate</name>
    </ligand>
</feature>
<dbReference type="GO" id="GO:0008881">
    <property type="term" value="F:glutamate racemase activity"/>
    <property type="evidence" value="ECO:0007669"/>
    <property type="project" value="UniProtKB-UniRule"/>
</dbReference>
<dbReference type="EC" id="5.1.1.3" evidence="2 7"/>
<dbReference type="GO" id="GO:0009252">
    <property type="term" value="P:peptidoglycan biosynthetic process"/>
    <property type="evidence" value="ECO:0007669"/>
    <property type="project" value="UniProtKB-UniRule"/>
</dbReference>
<dbReference type="GO" id="GO:0071555">
    <property type="term" value="P:cell wall organization"/>
    <property type="evidence" value="ECO:0007669"/>
    <property type="project" value="UniProtKB-KW"/>
</dbReference>
<comment type="catalytic activity">
    <reaction evidence="1 7">
        <text>L-glutamate = D-glutamate</text>
        <dbReference type="Rhea" id="RHEA:12813"/>
        <dbReference type="ChEBI" id="CHEBI:29985"/>
        <dbReference type="ChEBI" id="CHEBI:29986"/>
        <dbReference type="EC" id="5.1.1.3"/>
    </reaction>
</comment>
<reference evidence="8 9" key="1">
    <citation type="journal article" date="2016" name="Nat. Commun.">
        <title>Thousands of microbial genomes shed light on interconnected biogeochemical processes in an aquifer system.</title>
        <authorList>
            <person name="Anantharaman K."/>
            <person name="Brown C.T."/>
            <person name="Hug L.A."/>
            <person name="Sharon I."/>
            <person name="Castelle C.J."/>
            <person name="Probst A.J."/>
            <person name="Thomas B.C."/>
            <person name="Singh A."/>
            <person name="Wilkins M.J."/>
            <person name="Karaoz U."/>
            <person name="Brodie E.L."/>
            <person name="Williams K.H."/>
            <person name="Hubbard S.S."/>
            <person name="Banfield J.F."/>
        </authorList>
    </citation>
    <scope>NUCLEOTIDE SEQUENCE [LARGE SCALE GENOMIC DNA]</scope>
</reference>
<dbReference type="HAMAP" id="MF_00258">
    <property type="entry name" value="Glu_racemase"/>
    <property type="match status" value="1"/>
</dbReference>
<dbReference type="Gene3D" id="3.40.50.1860">
    <property type="match status" value="2"/>
</dbReference>
<evidence type="ECO:0000313" key="8">
    <source>
        <dbReference type="EMBL" id="OGF20915.1"/>
    </source>
</evidence>
<dbReference type="Pfam" id="PF01177">
    <property type="entry name" value="Asp_Glu_race"/>
    <property type="match status" value="1"/>
</dbReference>
<comment type="caution">
    <text evidence="8">The sequence shown here is derived from an EMBL/GenBank/DDBJ whole genome shotgun (WGS) entry which is preliminary data.</text>
</comment>
<evidence type="ECO:0000313" key="9">
    <source>
        <dbReference type="Proteomes" id="UP000177407"/>
    </source>
</evidence>
<proteinExistence type="inferred from homology"/>
<comment type="function">
    <text evidence="7">Provides the (R)-glutamate required for cell wall biosynthesis.</text>
</comment>
<dbReference type="NCBIfam" id="TIGR00067">
    <property type="entry name" value="glut_race"/>
    <property type="match status" value="1"/>
</dbReference>
<dbReference type="SUPFAM" id="SSF53681">
    <property type="entry name" value="Aspartate/glutamate racemase"/>
    <property type="match status" value="2"/>
</dbReference>
<evidence type="ECO:0000256" key="4">
    <source>
        <dbReference type="ARBA" id="ARBA00022984"/>
    </source>
</evidence>
<accession>A0A1F5S2L0</accession>
<dbReference type="GO" id="GO:0008360">
    <property type="term" value="P:regulation of cell shape"/>
    <property type="evidence" value="ECO:0007669"/>
    <property type="project" value="UniProtKB-KW"/>
</dbReference>
<dbReference type="AlphaFoldDB" id="A0A1F5S2L0"/>
<dbReference type="PANTHER" id="PTHR21198:SF2">
    <property type="entry name" value="GLUTAMATE RACEMASE"/>
    <property type="match status" value="1"/>
</dbReference>
<protein>
    <recommendedName>
        <fullName evidence="2 7">Glutamate racemase</fullName>
        <ecNumber evidence="2 7">5.1.1.3</ecNumber>
    </recommendedName>
</protein>
<keyword evidence="6 7" id="KW-0961">Cell wall biogenesis/degradation</keyword>
<dbReference type="FunFam" id="3.40.50.1860:FF:000001">
    <property type="entry name" value="Glutamate racemase"/>
    <property type="match status" value="1"/>
</dbReference>
<comment type="pathway">
    <text evidence="7">Cell wall biogenesis; peptidoglycan biosynthesis.</text>
</comment>
<evidence type="ECO:0000256" key="5">
    <source>
        <dbReference type="ARBA" id="ARBA00023235"/>
    </source>
</evidence>
<evidence type="ECO:0000256" key="2">
    <source>
        <dbReference type="ARBA" id="ARBA00013090"/>
    </source>
</evidence>
<feature type="binding site" evidence="7">
    <location>
        <begin position="38"/>
        <end position="39"/>
    </location>
    <ligand>
        <name>substrate</name>
    </ligand>
</feature>
<evidence type="ECO:0000256" key="7">
    <source>
        <dbReference type="HAMAP-Rule" id="MF_00258"/>
    </source>
</evidence>
<feature type="binding site" evidence="7">
    <location>
        <begin position="70"/>
        <end position="71"/>
    </location>
    <ligand>
        <name>substrate</name>
    </ligand>
</feature>
<dbReference type="PANTHER" id="PTHR21198">
    <property type="entry name" value="GLUTAMATE RACEMASE"/>
    <property type="match status" value="1"/>
</dbReference>
<dbReference type="InterPro" id="IPR001920">
    <property type="entry name" value="Asp/Glu_race"/>
</dbReference>
<dbReference type="InterPro" id="IPR033134">
    <property type="entry name" value="Asp/Glu_racemase_AS_2"/>
</dbReference>
<evidence type="ECO:0000256" key="3">
    <source>
        <dbReference type="ARBA" id="ARBA00022960"/>
    </source>
</evidence>
<dbReference type="PROSITE" id="PS00924">
    <property type="entry name" value="ASP_GLU_RACEMASE_2"/>
    <property type="match status" value="1"/>
</dbReference>
<keyword evidence="3 7" id="KW-0133">Cell shape</keyword>
<evidence type="ECO:0000256" key="6">
    <source>
        <dbReference type="ARBA" id="ARBA00023316"/>
    </source>
</evidence>